<dbReference type="InterPro" id="IPR000961">
    <property type="entry name" value="AGC-kinase_C"/>
</dbReference>
<dbReference type="Gene3D" id="1.10.510.10">
    <property type="entry name" value="Transferase(Phosphotransferase) domain 1"/>
    <property type="match status" value="1"/>
</dbReference>
<evidence type="ECO:0000256" key="4">
    <source>
        <dbReference type="ARBA" id="ARBA00022741"/>
    </source>
</evidence>
<comment type="catalytic activity">
    <reaction evidence="8">
        <text>L-seryl-[protein] + ATP = O-phospho-L-seryl-[protein] + ADP + H(+)</text>
        <dbReference type="Rhea" id="RHEA:17989"/>
        <dbReference type="Rhea" id="RHEA-COMP:9863"/>
        <dbReference type="Rhea" id="RHEA-COMP:11604"/>
        <dbReference type="ChEBI" id="CHEBI:15378"/>
        <dbReference type="ChEBI" id="CHEBI:29999"/>
        <dbReference type="ChEBI" id="CHEBI:30616"/>
        <dbReference type="ChEBI" id="CHEBI:83421"/>
        <dbReference type="ChEBI" id="CHEBI:456216"/>
        <dbReference type="EC" id="2.7.11.1"/>
    </reaction>
</comment>
<evidence type="ECO:0000256" key="7">
    <source>
        <dbReference type="ARBA" id="ARBA00047899"/>
    </source>
</evidence>
<feature type="region of interest" description="Disordered" evidence="9">
    <location>
        <begin position="505"/>
        <end position="526"/>
    </location>
</feature>
<dbReference type="InterPro" id="IPR000719">
    <property type="entry name" value="Prot_kinase_dom"/>
</dbReference>
<dbReference type="InterPro" id="IPR059233">
    <property type="entry name" value="MobB_NdrA/B/Cbk1"/>
</dbReference>
<keyword evidence="5 12" id="KW-0418">Kinase</keyword>
<feature type="domain" description="Protein kinase" evidence="10">
    <location>
        <begin position="289"/>
        <end position="654"/>
    </location>
</feature>
<organism evidence="12 13">
    <name type="scientific">Aspergillus leporis</name>
    <dbReference type="NCBI Taxonomy" id="41062"/>
    <lineage>
        <taxon>Eukaryota</taxon>
        <taxon>Fungi</taxon>
        <taxon>Dikarya</taxon>
        <taxon>Ascomycota</taxon>
        <taxon>Pezizomycotina</taxon>
        <taxon>Eurotiomycetes</taxon>
        <taxon>Eurotiomycetidae</taxon>
        <taxon>Eurotiales</taxon>
        <taxon>Aspergillaceae</taxon>
        <taxon>Aspergillus</taxon>
        <taxon>Aspergillus subgen. Circumdati</taxon>
    </lineage>
</organism>
<dbReference type="PANTHER" id="PTHR24356:SF400">
    <property type="entry name" value="SERINE_THREONINE-PROTEIN KINASE CBK1"/>
    <property type="match status" value="1"/>
</dbReference>
<evidence type="ECO:0000256" key="5">
    <source>
        <dbReference type="ARBA" id="ARBA00022777"/>
    </source>
</evidence>
<dbReference type="GO" id="GO:0035556">
    <property type="term" value="P:intracellular signal transduction"/>
    <property type="evidence" value="ECO:0007669"/>
    <property type="project" value="TreeGrafter"/>
</dbReference>
<comment type="catalytic activity">
    <reaction evidence="7">
        <text>L-threonyl-[protein] + ATP = O-phospho-L-threonyl-[protein] + ADP + H(+)</text>
        <dbReference type="Rhea" id="RHEA:46608"/>
        <dbReference type="Rhea" id="RHEA-COMP:11060"/>
        <dbReference type="Rhea" id="RHEA-COMP:11605"/>
        <dbReference type="ChEBI" id="CHEBI:15378"/>
        <dbReference type="ChEBI" id="CHEBI:30013"/>
        <dbReference type="ChEBI" id="CHEBI:30616"/>
        <dbReference type="ChEBI" id="CHEBI:61977"/>
        <dbReference type="ChEBI" id="CHEBI:456216"/>
        <dbReference type="EC" id="2.7.11.1"/>
    </reaction>
</comment>
<feature type="region of interest" description="Disordered" evidence="9">
    <location>
        <begin position="734"/>
        <end position="807"/>
    </location>
</feature>
<feature type="compositionally biased region" description="Low complexity" evidence="9">
    <location>
        <begin position="126"/>
        <end position="145"/>
    </location>
</feature>
<dbReference type="EC" id="2.7.11.1" evidence="1"/>
<dbReference type="Proteomes" id="UP000326565">
    <property type="component" value="Unassembled WGS sequence"/>
</dbReference>
<evidence type="ECO:0000256" key="9">
    <source>
        <dbReference type="SAM" id="MobiDB-lite"/>
    </source>
</evidence>
<dbReference type="PANTHER" id="PTHR24356">
    <property type="entry name" value="SERINE/THREONINE-PROTEIN KINASE"/>
    <property type="match status" value="1"/>
</dbReference>
<keyword evidence="6" id="KW-0067">ATP-binding</keyword>
<proteinExistence type="predicted"/>
<dbReference type="InterPro" id="IPR050236">
    <property type="entry name" value="Ser_Thr_kinase_AGC"/>
</dbReference>
<dbReference type="SMART" id="SM00220">
    <property type="entry name" value="S_TKc"/>
    <property type="match status" value="1"/>
</dbReference>
<feature type="compositionally biased region" description="Polar residues" evidence="9">
    <location>
        <begin position="508"/>
        <end position="523"/>
    </location>
</feature>
<feature type="compositionally biased region" description="Polar residues" evidence="9">
    <location>
        <begin position="25"/>
        <end position="55"/>
    </location>
</feature>
<keyword evidence="4" id="KW-0547">Nucleotide-binding</keyword>
<dbReference type="SUPFAM" id="SSF56112">
    <property type="entry name" value="Protein kinase-like (PK-like)"/>
    <property type="match status" value="1"/>
</dbReference>
<evidence type="ECO:0000259" key="11">
    <source>
        <dbReference type="PROSITE" id="PS51285"/>
    </source>
</evidence>
<dbReference type="GO" id="GO:0005524">
    <property type="term" value="F:ATP binding"/>
    <property type="evidence" value="ECO:0007669"/>
    <property type="project" value="UniProtKB-KW"/>
</dbReference>
<evidence type="ECO:0000256" key="6">
    <source>
        <dbReference type="ARBA" id="ARBA00022840"/>
    </source>
</evidence>
<dbReference type="AlphaFoldDB" id="A0A5N5X6P2"/>
<name>A0A5N5X6P2_9EURO</name>
<dbReference type="EMBL" id="ML732190">
    <property type="protein sequence ID" value="KAB8075757.1"/>
    <property type="molecule type" value="Genomic_DNA"/>
</dbReference>
<feature type="region of interest" description="Disordered" evidence="9">
    <location>
        <begin position="120"/>
        <end position="167"/>
    </location>
</feature>
<dbReference type="OrthoDB" id="3638488at2759"/>
<dbReference type="PROSITE" id="PS51285">
    <property type="entry name" value="AGC_KINASE_CTER"/>
    <property type="match status" value="1"/>
</dbReference>
<dbReference type="InterPro" id="IPR011009">
    <property type="entry name" value="Kinase-like_dom_sf"/>
</dbReference>
<evidence type="ECO:0000256" key="8">
    <source>
        <dbReference type="ARBA" id="ARBA00048679"/>
    </source>
</evidence>
<accession>A0A5N5X6P2</accession>
<sequence>MRLTVLQHKKTAVKFRSHFNLGRHGSSTSPVTSGHSNTKIVSNQHKTGPHFQSENLEICEGNGPKSTTKRRSQSTPAAITHLVSRKLSTTFGNPTVIRRSRLRSRPSVRVAKFPALPVLNLNNQGDSANDSSDPSSSPTSSGSPSRAKSTPPTSGEPSIFPDGTEHYQDDTVAGRQALGQSSPDAGRKLTPIEESPGVLPTIRTVEAVANAKVFFETYFTSIYSDINPRSQRQQELERYIHSLPLTLEEKKRVWKNWITQEQEYLRQCRVLKSQFHSVRHDETVSVAGFESLKLLGRGSFGVVRLVKEKSAGECHKDATPTRKPSSPKVTNPIVTKVGASSRRRVMAGEKKDVFAMKVIRKSAMIRNCQEGHIRAERDFLVASADSRWIVPLIASFQDIDYLYLIMDYMVGGDFLGLLMRRCILPEDIAKWYVAEMILCIEEAHKLCWIHRDVKPDNFLISASGHLKISDFGLAFDGHWAHDQVYYNDHRYSLVRRLGIQVDGDIEDQQGNKTKNPEQSSLNTGDKGITLMPPSTNLLEWRDQNQMRRLARSVVGTSQYMAPEVVRAHFYDGRCDWWSVGVILYECLYGFTPFASQDRDRTKWKIHHHLQTLHFPVQRQADKLVSPEAIDLINRLLQEKEYRLSCDAYRQNDIFNSRSVTRHFFSSIDPGIRNYRSFYVYPNDAVDIKAHPFFRGIKWDKLHQSSPPFIPKVNGWEDTRYFEDAGSVIDHGAFSASTDAQDSGDENEEVEGKQKNPAYNQKEPLQDQGSYRRPSPNDNTSSDAVEPPTKDRRKRKDKKRPRDKMLRDKKIQKTVLKMRKEGAFLGYTYRRPKAVAMAFAPERGRVYLSRGHLSELYGF</sequence>
<gene>
    <name evidence="12" type="ORF">BDV29DRAFT_155410</name>
</gene>
<feature type="domain" description="AGC-kinase C-terminal" evidence="11">
    <location>
        <begin position="694"/>
        <end position="838"/>
    </location>
</feature>
<dbReference type="GO" id="GO:0004674">
    <property type="term" value="F:protein serine/threonine kinase activity"/>
    <property type="evidence" value="ECO:0007669"/>
    <property type="project" value="UniProtKB-KW"/>
</dbReference>
<dbReference type="CDD" id="cd21742">
    <property type="entry name" value="MobB_NDR_LATS-like"/>
    <property type="match status" value="1"/>
</dbReference>
<feature type="compositionally biased region" description="Basic residues" evidence="9">
    <location>
        <begin position="790"/>
        <end position="801"/>
    </location>
</feature>
<feature type="compositionally biased region" description="Polar residues" evidence="9">
    <location>
        <begin position="146"/>
        <end position="156"/>
    </location>
</feature>
<protein>
    <recommendedName>
        <fullName evidence="1">non-specific serine/threonine protein kinase</fullName>
        <ecNumber evidence="1">2.7.11.1</ecNumber>
    </recommendedName>
</protein>
<dbReference type="Pfam" id="PF00069">
    <property type="entry name" value="Pkinase"/>
    <property type="match status" value="2"/>
</dbReference>
<reference evidence="12 13" key="1">
    <citation type="submission" date="2019-04" db="EMBL/GenBank/DDBJ databases">
        <title>Friends and foes A comparative genomics study of 23 Aspergillus species from section Flavi.</title>
        <authorList>
            <consortium name="DOE Joint Genome Institute"/>
            <person name="Kjaerbolling I."/>
            <person name="Vesth T."/>
            <person name="Frisvad J.C."/>
            <person name="Nybo J.L."/>
            <person name="Theobald S."/>
            <person name="Kildgaard S."/>
            <person name="Isbrandt T."/>
            <person name="Kuo A."/>
            <person name="Sato A."/>
            <person name="Lyhne E.K."/>
            <person name="Kogle M.E."/>
            <person name="Wiebenga A."/>
            <person name="Kun R.S."/>
            <person name="Lubbers R.J."/>
            <person name="Makela M.R."/>
            <person name="Barry K."/>
            <person name="Chovatia M."/>
            <person name="Clum A."/>
            <person name="Daum C."/>
            <person name="Haridas S."/>
            <person name="He G."/>
            <person name="LaButti K."/>
            <person name="Lipzen A."/>
            <person name="Mondo S."/>
            <person name="Riley R."/>
            <person name="Salamov A."/>
            <person name="Simmons B.A."/>
            <person name="Magnuson J.K."/>
            <person name="Henrissat B."/>
            <person name="Mortensen U.H."/>
            <person name="Larsen T.O."/>
            <person name="Devries R.P."/>
            <person name="Grigoriev I.V."/>
            <person name="Machida M."/>
            <person name="Baker S.E."/>
            <person name="Andersen M.R."/>
        </authorList>
    </citation>
    <scope>NUCLEOTIDE SEQUENCE [LARGE SCALE GENOMIC DNA]</scope>
    <source>
        <strain evidence="12 13">CBS 151.66</strain>
    </source>
</reference>
<evidence type="ECO:0000256" key="2">
    <source>
        <dbReference type="ARBA" id="ARBA00022527"/>
    </source>
</evidence>
<evidence type="ECO:0000313" key="12">
    <source>
        <dbReference type="EMBL" id="KAB8075757.1"/>
    </source>
</evidence>
<dbReference type="PROSITE" id="PS50011">
    <property type="entry name" value="PROTEIN_KINASE_DOM"/>
    <property type="match status" value="1"/>
</dbReference>
<dbReference type="Gene3D" id="3.30.200.20">
    <property type="entry name" value="Phosphorylase Kinase, domain 1"/>
    <property type="match status" value="1"/>
</dbReference>
<evidence type="ECO:0000313" key="13">
    <source>
        <dbReference type="Proteomes" id="UP000326565"/>
    </source>
</evidence>
<keyword evidence="3" id="KW-0808">Transferase</keyword>
<evidence type="ECO:0000256" key="1">
    <source>
        <dbReference type="ARBA" id="ARBA00012513"/>
    </source>
</evidence>
<evidence type="ECO:0000259" key="10">
    <source>
        <dbReference type="PROSITE" id="PS50011"/>
    </source>
</evidence>
<keyword evidence="2" id="KW-0723">Serine/threonine-protein kinase</keyword>
<keyword evidence="13" id="KW-1185">Reference proteome</keyword>
<evidence type="ECO:0000256" key="3">
    <source>
        <dbReference type="ARBA" id="ARBA00022679"/>
    </source>
</evidence>
<feature type="region of interest" description="Disordered" evidence="9">
    <location>
        <begin position="19"/>
        <end position="76"/>
    </location>
</feature>